<feature type="region of interest" description="Disordered" evidence="1">
    <location>
        <begin position="254"/>
        <end position="273"/>
    </location>
</feature>
<reference evidence="2" key="1">
    <citation type="submission" date="2022-08" db="UniProtKB">
        <authorList>
            <consortium name="EnsemblMetazoa"/>
        </authorList>
    </citation>
    <scope>IDENTIFICATION</scope>
    <source>
        <strain evidence="2">05x7-T-G4-1.051#20</strain>
    </source>
</reference>
<organism evidence="2 3">
    <name type="scientific">Magallana gigas</name>
    <name type="common">Pacific oyster</name>
    <name type="synonym">Crassostrea gigas</name>
    <dbReference type="NCBI Taxonomy" id="29159"/>
    <lineage>
        <taxon>Eukaryota</taxon>
        <taxon>Metazoa</taxon>
        <taxon>Spiralia</taxon>
        <taxon>Lophotrochozoa</taxon>
        <taxon>Mollusca</taxon>
        <taxon>Bivalvia</taxon>
        <taxon>Autobranchia</taxon>
        <taxon>Pteriomorphia</taxon>
        <taxon>Ostreida</taxon>
        <taxon>Ostreoidea</taxon>
        <taxon>Ostreidae</taxon>
        <taxon>Magallana</taxon>
    </lineage>
</organism>
<name>A0A8W8IXH9_MAGGI</name>
<evidence type="ECO:0000256" key="1">
    <source>
        <dbReference type="SAM" id="MobiDB-lite"/>
    </source>
</evidence>
<accession>A0A8W8IXH9</accession>
<evidence type="ECO:0000313" key="2">
    <source>
        <dbReference type="EnsemblMetazoa" id="G15842.2:cds"/>
    </source>
</evidence>
<dbReference type="AlphaFoldDB" id="A0A8W8IXH9"/>
<evidence type="ECO:0000313" key="3">
    <source>
        <dbReference type="Proteomes" id="UP000005408"/>
    </source>
</evidence>
<keyword evidence="3" id="KW-1185">Reference proteome</keyword>
<dbReference type="Proteomes" id="UP000005408">
    <property type="component" value="Unassembled WGS sequence"/>
</dbReference>
<protein>
    <submittedName>
        <fullName evidence="2">Uncharacterized protein</fullName>
    </submittedName>
</protein>
<proteinExistence type="predicted"/>
<sequence>MVKRDPGLDTFLSPKDLNYRVSNMRTVCLGLVLLVSVASAQLSLRRFPSALRLGDIDDNPYTLRGPFARGIRRAPRLINPLRLDDDNDWLRSGSLLRRTSSPLVRRGQLASRGLTRGLRRGLYLDDDSDNWYTSVMNRGRRLARGGLFGRMRGDDDDNWATSVMNRGRRLSRGGLFGRMRGDDDDNWATSVMNRGRRLARGGLFGGMRGDDDDNWATSVMNRGRRLSRGGLFGRMRGDDDDNWATSVMNRGRRLARGGPLGGLTGDDDDNDWRSPFSRSRGAMGRIFRNPWMNNDDDNWSRPGRLGLRSLGLGRTSLSQRFGSIDDDNNYENMFGQGALSNGLQGLRNAAAPLRLDNNDDNVISPQLNLDDDDDDRFSSLSSLRSSLGGPLGGRRFF</sequence>
<dbReference type="EnsemblMetazoa" id="G15842.2">
    <property type="protein sequence ID" value="G15842.2:cds"/>
    <property type="gene ID" value="G15842"/>
</dbReference>